<dbReference type="CDD" id="cd07185">
    <property type="entry name" value="OmpA_C-like"/>
    <property type="match status" value="1"/>
</dbReference>
<evidence type="ECO:0000256" key="1">
    <source>
        <dbReference type="ARBA" id="ARBA00004442"/>
    </source>
</evidence>
<dbReference type="EMBL" id="JASHIF010000011">
    <property type="protein sequence ID" value="MDI9860405.1"/>
    <property type="molecule type" value="Genomic_DNA"/>
</dbReference>
<dbReference type="Pfam" id="PF00691">
    <property type="entry name" value="OmpA"/>
    <property type="match status" value="1"/>
</dbReference>
<dbReference type="InterPro" id="IPR011659">
    <property type="entry name" value="WD40"/>
</dbReference>
<dbReference type="Gene3D" id="2.120.10.30">
    <property type="entry name" value="TolB, C-terminal domain"/>
    <property type="match status" value="1"/>
</dbReference>
<dbReference type="Gene3D" id="3.30.1330.60">
    <property type="entry name" value="OmpA-like domain"/>
    <property type="match status" value="1"/>
</dbReference>
<dbReference type="RefSeq" id="WP_283345123.1">
    <property type="nucleotide sequence ID" value="NZ_JASHIF010000011.1"/>
</dbReference>
<comment type="caution">
    <text evidence="6">The sequence shown here is derived from an EMBL/GenBank/DDBJ whole genome shotgun (WGS) entry which is preliminary data.</text>
</comment>
<evidence type="ECO:0000313" key="7">
    <source>
        <dbReference type="Proteomes" id="UP001236507"/>
    </source>
</evidence>
<keyword evidence="7" id="KW-1185">Reference proteome</keyword>
<dbReference type="PRINTS" id="PR01021">
    <property type="entry name" value="OMPADOMAIN"/>
</dbReference>
<name>A0ABT6YA09_9BACT</name>
<dbReference type="PANTHER" id="PTHR30329:SF21">
    <property type="entry name" value="LIPOPROTEIN YIAD-RELATED"/>
    <property type="match status" value="1"/>
</dbReference>
<feature type="domain" description="OmpA-like" evidence="5">
    <location>
        <begin position="543"/>
        <end position="664"/>
    </location>
</feature>
<dbReference type="SUPFAM" id="SSF48452">
    <property type="entry name" value="TPR-like"/>
    <property type="match status" value="1"/>
</dbReference>
<dbReference type="InterPro" id="IPR011042">
    <property type="entry name" value="6-blade_b-propeller_TolB-like"/>
</dbReference>
<comment type="subcellular location">
    <subcellularLocation>
        <location evidence="1">Cell outer membrane</location>
    </subcellularLocation>
</comment>
<keyword evidence="2 4" id="KW-0472">Membrane</keyword>
<dbReference type="InterPro" id="IPR006665">
    <property type="entry name" value="OmpA-like"/>
</dbReference>
<dbReference type="InterPro" id="IPR011990">
    <property type="entry name" value="TPR-like_helical_dom_sf"/>
</dbReference>
<gene>
    <name evidence="6" type="ORF">QM524_14425</name>
</gene>
<dbReference type="PANTHER" id="PTHR30329">
    <property type="entry name" value="STATOR ELEMENT OF FLAGELLAR MOTOR COMPLEX"/>
    <property type="match status" value="1"/>
</dbReference>
<dbReference type="PROSITE" id="PS51257">
    <property type="entry name" value="PROKAR_LIPOPROTEIN"/>
    <property type="match status" value="1"/>
</dbReference>
<dbReference type="SUPFAM" id="SSF103088">
    <property type="entry name" value="OmpA-like"/>
    <property type="match status" value="1"/>
</dbReference>
<evidence type="ECO:0000259" key="5">
    <source>
        <dbReference type="PROSITE" id="PS51123"/>
    </source>
</evidence>
<dbReference type="Pfam" id="PF07676">
    <property type="entry name" value="PD40"/>
    <property type="match status" value="3"/>
</dbReference>
<dbReference type="Proteomes" id="UP001236507">
    <property type="component" value="Unassembled WGS sequence"/>
</dbReference>
<evidence type="ECO:0000256" key="2">
    <source>
        <dbReference type="ARBA" id="ARBA00023136"/>
    </source>
</evidence>
<proteinExistence type="predicted"/>
<keyword evidence="3" id="KW-0998">Cell outer membrane</keyword>
<dbReference type="InterPro" id="IPR006664">
    <property type="entry name" value="OMP_bac"/>
</dbReference>
<dbReference type="InterPro" id="IPR036737">
    <property type="entry name" value="OmpA-like_sf"/>
</dbReference>
<dbReference type="InterPro" id="IPR050330">
    <property type="entry name" value="Bact_OuterMem_StrucFunc"/>
</dbReference>
<dbReference type="Gene3D" id="1.25.40.10">
    <property type="entry name" value="Tetratricopeptide repeat domain"/>
    <property type="match status" value="1"/>
</dbReference>
<sequence length="664" mass="73894">MQKLRTSIYLLSTVLMLGSCNSALQSFKKGQKKFENGEYELAIKEFQKSSSANYETAKSAFLIAESYRLSNRMLQAGEYYEKALTAGSRENDIRFHLAYAQKAQGKYEDAAKNLEKYLSGVPSKEFKNKAIAELDMLPEVLALANKKTFIEIQPVSINSSGSEFSPILIDKDLIFTASRKELTYKNNGLPYLGLYRASLNSPTEVGTPRLFSTNIFKDNANEGTPAFTRDGKTMVFARGNTGKRSDQSPDVDLYISKLNDGVWSEPELISVSDSLAWDGSPSFSNDGRTLYFSSNRAGGKGGLDLYRANIDNAGRFGRAINMGADINTAGDEMFPYVSGDGKLYFASDGHPGLGGLDLYMATRKNGEIQVEHLGLPLNSRFDDFGLVAIDSTKGYFASNRDSGKGDDDIYYYENTQPGKKYQETPPVIVQKDPAKKTIRYFLAGIVSNVKNEGLDSVRVAILDNESQQALEEVFTKADGSFGKIRVEAGKSYTLVTDKKGYFIKREPFTMIGKDVPLEKLTKAENDTTYYVNISLDKPEVGIEITKLFHIAPIYYDLDKSNIRNDASVELDKIVQILQDNPNIKLELGSHTDSRASTDYNQKLSQRRADSAVEYIISKGISRTRIVAKGYGESQLVNKCADGVECTEEEHQMNRRTEFKVLEVK</sequence>
<protein>
    <submittedName>
        <fullName evidence="6">OmpA family protein</fullName>
    </submittedName>
</protein>
<evidence type="ECO:0000256" key="3">
    <source>
        <dbReference type="ARBA" id="ARBA00023237"/>
    </source>
</evidence>
<organism evidence="6 7">
    <name type="scientific">Flectobacillus roseus</name>
    <dbReference type="NCBI Taxonomy" id="502259"/>
    <lineage>
        <taxon>Bacteria</taxon>
        <taxon>Pseudomonadati</taxon>
        <taxon>Bacteroidota</taxon>
        <taxon>Cytophagia</taxon>
        <taxon>Cytophagales</taxon>
        <taxon>Flectobacillaceae</taxon>
        <taxon>Flectobacillus</taxon>
    </lineage>
</organism>
<dbReference type="PROSITE" id="PS51123">
    <property type="entry name" value="OMPA_2"/>
    <property type="match status" value="1"/>
</dbReference>
<evidence type="ECO:0000256" key="4">
    <source>
        <dbReference type="PROSITE-ProRule" id="PRU00473"/>
    </source>
</evidence>
<accession>A0ABT6YA09</accession>
<dbReference type="SUPFAM" id="SSF82171">
    <property type="entry name" value="DPP6 N-terminal domain-like"/>
    <property type="match status" value="1"/>
</dbReference>
<evidence type="ECO:0000313" key="6">
    <source>
        <dbReference type="EMBL" id="MDI9860405.1"/>
    </source>
</evidence>
<reference evidence="6 7" key="1">
    <citation type="submission" date="2023-05" db="EMBL/GenBank/DDBJ databases">
        <title>Novel species of genus Flectobacillus isolated from stream in China.</title>
        <authorList>
            <person name="Lu H."/>
        </authorList>
    </citation>
    <scope>NUCLEOTIDE SEQUENCE [LARGE SCALE GENOMIC DNA]</scope>
    <source>
        <strain evidence="6 7">KCTC 42575</strain>
    </source>
</reference>